<protein>
    <submittedName>
        <fullName evidence="4">Fumarylacetoacetate hydrolase family protein</fullName>
    </submittedName>
</protein>
<dbReference type="PANTHER" id="PTHR42796">
    <property type="entry name" value="FUMARYLACETOACETATE HYDROLASE DOMAIN-CONTAINING PROTEIN 2A-RELATED"/>
    <property type="match status" value="1"/>
</dbReference>
<keyword evidence="4" id="KW-0378">Hydrolase</keyword>
<dbReference type="SUPFAM" id="SSF56529">
    <property type="entry name" value="FAH"/>
    <property type="match status" value="1"/>
</dbReference>
<dbReference type="Proteomes" id="UP000546257">
    <property type="component" value="Unassembled WGS sequence"/>
</dbReference>
<dbReference type="Gene3D" id="3.90.850.10">
    <property type="entry name" value="Fumarylacetoacetase-like, C-terminal domain"/>
    <property type="match status" value="1"/>
</dbReference>
<comment type="similarity">
    <text evidence="1">Belongs to the FAH family.</text>
</comment>
<dbReference type="InterPro" id="IPR011234">
    <property type="entry name" value="Fumarylacetoacetase-like_C"/>
</dbReference>
<evidence type="ECO:0000259" key="3">
    <source>
        <dbReference type="Pfam" id="PF01557"/>
    </source>
</evidence>
<evidence type="ECO:0000256" key="1">
    <source>
        <dbReference type="ARBA" id="ARBA00010211"/>
    </source>
</evidence>
<reference evidence="4 5" key="1">
    <citation type="submission" date="2020-08" db="EMBL/GenBank/DDBJ databases">
        <authorList>
            <person name="Seo M.-J."/>
        </authorList>
    </citation>
    <scope>NUCLEOTIDE SEQUENCE [LARGE SCALE GENOMIC DNA]</scope>
    <source>
        <strain evidence="4 5">MBLA0160</strain>
    </source>
</reference>
<dbReference type="InterPro" id="IPR036663">
    <property type="entry name" value="Fumarylacetoacetase_C_sf"/>
</dbReference>
<dbReference type="Pfam" id="PF01557">
    <property type="entry name" value="FAA_hydrolase"/>
    <property type="match status" value="1"/>
</dbReference>
<name>A0A7J9SN62_9EURY</name>
<evidence type="ECO:0000313" key="5">
    <source>
        <dbReference type="Proteomes" id="UP000546257"/>
    </source>
</evidence>
<evidence type="ECO:0000313" key="4">
    <source>
        <dbReference type="EMBL" id="MBB6646571.1"/>
    </source>
</evidence>
<evidence type="ECO:0000256" key="2">
    <source>
        <dbReference type="ARBA" id="ARBA00022723"/>
    </source>
</evidence>
<comment type="caution">
    <text evidence="4">The sequence shown here is derived from an EMBL/GenBank/DDBJ whole genome shotgun (WGS) entry which is preliminary data.</text>
</comment>
<feature type="domain" description="Fumarylacetoacetase-like C-terminal" evidence="3">
    <location>
        <begin position="67"/>
        <end position="275"/>
    </location>
</feature>
<sequence length="279" mass="30285">MRIGRFSADGEERIGVFDGAEVVDVTAQFDSFAEALAHPESADTAGKERFAHDEVSYLPPTTDRSAVFCAALNYRKHAEESGRSVPERPYLFTKLPRSLVGHEAPIQYHATVTEEIDYEGELACVIGDSCRHVSSAEALAHVAGYTVLNDVSARDLQLSFSYENDDMVDWFAGKAMQATTPIGPFVVCNEIEDPQDLGLASRVNGTTMQDESTRMMSYSVAELVAYVSSLVELRPGDVIATGTPEGVGVFQDISLEPGDDVEVEIEGIGTLRNTVTHAE</sequence>
<dbReference type="InterPro" id="IPR051121">
    <property type="entry name" value="FAH"/>
</dbReference>
<proteinExistence type="inferred from homology"/>
<keyword evidence="5" id="KW-1185">Reference proteome</keyword>
<organism evidence="4 5">
    <name type="scientific">Halobellus ruber</name>
    <dbReference type="NCBI Taxonomy" id="2761102"/>
    <lineage>
        <taxon>Archaea</taxon>
        <taxon>Methanobacteriati</taxon>
        <taxon>Methanobacteriota</taxon>
        <taxon>Stenosarchaea group</taxon>
        <taxon>Halobacteria</taxon>
        <taxon>Halobacteriales</taxon>
        <taxon>Haloferacaceae</taxon>
        <taxon>Halobellus</taxon>
    </lineage>
</organism>
<dbReference type="GO" id="GO:0019752">
    <property type="term" value="P:carboxylic acid metabolic process"/>
    <property type="evidence" value="ECO:0007669"/>
    <property type="project" value="UniProtKB-ARBA"/>
</dbReference>
<keyword evidence="2" id="KW-0479">Metal-binding</keyword>
<dbReference type="AlphaFoldDB" id="A0A7J9SN62"/>
<dbReference type="FunFam" id="3.90.850.10:FF:000002">
    <property type="entry name" value="2-hydroxyhepta-2,4-diene-1,7-dioate isomerase"/>
    <property type="match status" value="1"/>
</dbReference>
<dbReference type="GO" id="GO:0016787">
    <property type="term" value="F:hydrolase activity"/>
    <property type="evidence" value="ECO:0007669"/>
    <property type="project" value="UniProtKB-KW"/>
</dbReference>
<dbReference type="GO" id="GO:0046872">
    <property type="term" value="F:metal ion binding"/>
    <property type="evidence" value="ECO:0007669"/>
    <property type="project" value="UniProtKB-KW"/>
</dbReference>
<dbReference type="GO" id="GO:0016853">
    <property type="term" value="F:isomerase activity"/>
    <property type="evidence" value="ECO:0007669"/>
    <property type="project" value="UniProtKB-ARBA"/>
</dbReference>
<dbReference type="PANTHER" id="PTHR42796:SF4">
    <property type="entry name" value="FUMARYLACETOACETATE HYDROLASE DOMAIN-CONTAINING PROTEIN 2A"/>
    <property type="match status" value="1"/>
</dbReference>
<dbReference type="RefSeq" id="WP_185192937.1">
    <property type="nucleotide sequence ID" value="NZ_JACKXD010000003.1"/>
</dbReference>
<accession>A0A7J9SN62</accession>
<dbReference type="EMBL" id="JACKXD010000003">
    <property type="protein sequence ID" value="MBB6646571.1"/>
    <property type="molecule type" value="Genomic_DNA"/>
</dbReference>
<gene>
    <name evidence="4" type="ORF">H5V44_09765</name>
</gene>